<reference evidence="1 2" key="1">
    <citation type="submission" date="2024-03" db="EMBL/GenBank/DDBJ databases">
        <title>High-quality draft genome sequence of Oceanobacter sp. wDCs-4.</title>
        <authorList>
            <person name="Dong C."/>
        </authorList>
    </citation>
    <scope>NUCLEOTIDE SEQUENCE [LARGE SCALE GENOMIC DNA]</scope>
    <source>
        <strain evidence="2">wDCs-4</strain>
    </source>
</reference>
<organism evidence="1 2">
    <name type="scientific">Oceanobacter antarcticus</name>
    <dbReference type="NCBI Taxonomy" id="3133425"/>
    <lineage>
        <taxon>Bacteria</taxon>
        <taxon>Pseudomonadati</taxon>
        <taxon>Pseudomonadota</taxon>
        <taxon>Gammaproteobacteria</taxon>
        <taxon>Oceanospirillales</taxon>
        <taxon>Oceanospirillaceae</taxon>
        <taxon>Oceanobacter</taxon>
    </lineage>
</organism>
<evidence type="ECO:0000313" key="2">
    <source>
        <dbReference type="Proteomes" id="UP001620597"/>
    </source>
</evidence>
<comment type="caution">
    <text evidence="1">The sequence shown here is derived from an EMBL/GenBank/DDBJ whole genome shotgun (WGS) entry which is preliminary data.</text>
</comment>
<dbReference type="RefSeq" id="WP_369855505.1">
    <property type="nucleotide sequence ID" value="NZ_JBBKTX010000012.1"/>
</dbReference>
<dbReference type="Pfam" id="PF04891">
    <property type="entry name" value="NifQ"/>
    <property type="match status" value="1"/>
</dbReference>
<keyword evidence="2" id="KW-1185">Reference proteome</keyword>
<name>A0ABW8NJ13_9GAMM</name>
<dbReference type="EMBL" id="JBBKTX010000012">
    <property type="protein sequence ID" value="MFK4752948.1"/>
    <property type="molecule type" value="Genomic_DNA"/>
</dbReference>
<sequence length="213" mass="24935">MNLAVTLRPTLWRQIVIQLLPMANSERQPLRANTSRWLGQMLRGQRQGRTCLPYYLGLKPVDFRWFMHRYLHGQNRYQSLPSPRQQDRDNLRHDTDLRQQLLEMREDEWQEIRQLLLQYRAGKDDSELLMADIVAAGCLGGEHLWRDLGLLNRSELSALLSQNFPQLVAANDRDMKWKRFFYKQLCEAGGGYVCRAPSCDECTAYADCFGPED</sequence>
<evidence type="ECO:0000313" key="1">
    <source>
        <dbReference type="EMBL" id="MFK4752948.1"/>
    </source>
</evidence>
<dbReference type="InterPro" id="IPR006975">
    <property type="entry name" value="NifQ"/>
</dbReference>
<protein>
    <submittedName>
        <fullName evidence="1">Nitrogen fixation protein NifQ</fullName>
    </submittedName>
</protein>
<accession>A0ABW8NJ13</accession>
<proteinExistence type="predicted"/>
<dbReference type="Proteomes" id="UP001620597">
    <property type="component" value="Unassembled WGS sequence"/>
</dbReference>
<gene>
    <name evidence="1" type="ORF">WG929_11055</name>
</gene>